<keyword evidence="2" id="KW-0564">Palmitate</keyword>
<keyword evidence="2" id="KW-0449">Lipoprotein</keyword>
<dbReference type="Gene3D" id="2.20.200.10">
    <property type="entry name" value="Outer membrane efflux proteins (OEP)"/>
    <property type="match status" value="1"/>
</dbReference>
<proteinExistence type="inferred from homology"/>
<name>A0A1K1MM91_9FLAO</name>
<dbReference type="STRING" id="1150368.SAMN02927921_00645"/>
<dbReference type="RefSeq" id="WP_072315936.1">
    <property type="nucleotide sequence ID" value="NZ_FPJE01000003.1"/>
</dbReference>
<evidence type="ECO:0000313" key="3">
    <source>
        <dbReference type="EMBL" id="SFW24211.1"/>
    </source>
</evidence>
<dbReference type="InterPro" id="IPR010131">
    <property type="entry name" value="MdtP/NodT-like"/>
</dbReference>
<keyword evidence="2" id="KW-0812">Transmembrane</keyword>
<evidence type="ECO:0000256" key="2">
    <source>
        <dbReference type="RuleBase" id="RU362097"/>
    </source>
</evidence>
<dbReference type="EMBL" id="FPJE01000003">
    <property type="protein sequence ID" value="SFW24211.1"/>
    <property type="molecule type" value="Genomic_DNA"/>
</dbReference>
<dbReference type="InterPro" id="IPR003423">
    <property type="entry name" value="OMP_efflux"/>
</dbReference>
<evidence type="ECO:0000256" key="1">
    <source>
        <dbReference type="ARBA" id="ARBA00007613"/>
    </source>
</evidence>
<evidence type="ECO:0000313" key="4">
    <source>
        <dbReference type="Proteomes" id="UP000182248"/>
    </source>
</evidence>
<gene>
    <name evidence="3" type="ORF">SAMN02927921_00645</name>
</gene>
<sequence length="497" mass="55494">MKQIKNWIAVGLVLLVVSCTVQKRDFNTKSRISVKEDFLKKELADSAFKNAAIVTAWWSEFNDPVMDTLIERARRHNLDINSAVANFRAARAVLRETKWDRLPTITSRGEFSRTRMGENIFVPGMNPTYSTYSAGFDAFWEADLFGRVSNRIKGAYAGQKLALADMHGVYVRIFAEVATYYLELRGTQYLLDIARRNLKGQQETYDLTVKLSEAGTSNSLDESRALAQLETTRASIPPLQARIEALKNSLSVLTGEVPGNLDDAVVNKQPLPSLPASVALGDISDMLRRRPDVRQAEAVLQQHIAQYNISVAELYPQIRFGGSIGFSAVDFSNFGSKESFTWNIFPSISWAAFNLGRVRQQIKRDDAKALAALSQYEKVVLEGLGEIKTSLSNYTNELRRREILRTSSRASAEAARFAQQRFNAGLDNFIDYLSADNALLQAENSLAISEISSATSLIAIYKALGGGWEIITEEELNTKFETMKLSENHKNDSSLNK</sequence>
<dbReference type="Gene3D" id="1.20.1600.10">
    <property type="entry name" value="Outer membrane efflux proteins (OEP)"/>
    <property type="match status" value="1"/>
</dbReference>
<accession>A0A1K1MM91</accession>
<protein>
    <submittedName>
        <fullName evidence="3">Outer membrane protein, multidrug efflux system</fullName>
    </submittedName>
</protein>
<dbReference type="Pfam" id="PF02321">
    <property type="entry name" value="OEP"/>
    <property type="match status" value="2"/>
</dbReference>
<dbReference type="Proteomes" id="UP000182248">
    <property type="component" value="Unassembled WGS sequence"/>
</dbReference>
<dbReference type="SUPFAM" id="SSF56954">
    <property type="entry name" value="Outer membrane efflux proteins (OEP)"/>
    <property type="match status" value="1"/>
</dbReference>
<dbReference type="OrthoDB" id="9770517at2"/>
<keyword evidence="2" id="KW-0472">Membrane</keyword>
<dbReference type="PANTHER" id="PTHR30203">
    <property type="entry name" value="OUTER MEMBRANE CATION EFFLUX PROTEIN"/>
    <property type="match status" value="1"/>
</dbReference>
<reference evidence="3 4" key="1">
    <citation type="submission" date="2016-11" db="EMBL/GenBank/DDBJ databases">
        <authorList>
            <person name="Jaros S."/>
            <person name="Januszkiewicz K."/>
            <person name="Wedrychowicz H."/>
        </authorList>
    </citation>
    <scope>NUCLEOTIDE SEQUENCE [LARGE SCALE GENOMIC DNA]</scope>
    <source>
        <strain evidence="3 4">CGMCC 1.12145</strain>
    </source>
</reference>
<dbReference type="PROSITE" id="PS51257">
    <property type="entry name" value="PROKAR_LIPOPROTEIN"/>
    <property type="match status" value="1"/>
</dbReference>
<dbReference type="GO" id="GO:0015562">
    <property type="term" value="F:efflux transmembrane transporter activity"/>
    <property type="evidence" value="ECO:0007669"/>
    <property type="project" value="InterPro"/>
</dbReference>
<comment type="similarity">
    <text evidence="1 2">Belongs to the outer membrane factor (OMF) (TC 1.B.17) family.</text>
</comment>
<dbReference type="AlphaFoldDB" id="A0A1K1MM91"/>
<dbReference type="PANTHER" id="PTHR30203:SF25">
    <property type="entry name" value="OUTER MEMBRANE PROTEIN-RELATED"/>
    <property type="match status" value="1"/>
</dbReference>
<organism evidence="3 4">
    <name type="scientific">Sinomicrobium oceani</name>
    <dbReference type="NCBI Taxonomy" id="1150368"/>
    <lineage>
        <taxon>Bacteria</taxon>
        <taxon>Pseudomonadati</taxon>
        <taxon>Bacteroidota</taxon>
        <taxon>Flavobacteriia</taxon>
        <taxon>Flavobacteriales</taxon>
        <taxon>Flavobacteriaceae</taxon>
        <taxon>Sinomicrobium</taxon>
    </lineage>
</organism>
<comment type="subcellular location">
    <subcellularLocation>
        <location evidence="2">Cell membrane</location>
        <topology evidence="2">Lipid-anchor</topology>
    </subcellularLocation>
</comment>
<keyword evidence="2" id="KW-1134">Transmembrane beta strand</keyword>
<dbReference type="NCBIfam" id="TIGR01845">
    <property type="entry name" value="outer_NodT"/>
    <property type="match status" value="1"/>
</dbReference>
<dbReference type="GO" id="GO:0005886">
    <property type="term" value="C:plasma membrane"/>
    <property type="evidence" value="ECO:0007669"/>
    <property type="project" value="UniProtKB-SubCell"/>
</dbReference>
<keyword evidence="4" id="KW-1185">Reference proteome</keyword>